<keyword evidence="2" id="KW-1185">Reference proteome</keyword>
<proteinExistence type="predicted"/>
<comment type="caution">
    <text evidence="1">The sequence shown here is derived from an EMBL/GenBank/DDBJ whole genome shotgun (WGS) entry which is preliminary data.</text>
</comment>
<evidence type="ECO:0000313" key="1">
    <source>
        <dbReference type="EMBL" id="KAF5836993.1"/>
    </source>
</evidence>
<name>A0ABQ7GQZ4_DUNSA</name>
<protein>
    <submittedName>
        <fullName evidence="1">Uncharacterized protein</fullName>
    </submittedName>
</protein>
<dbReference type="Proteomes" id="UP000815325">
    <property type="component" value="Unassembled WGS sequence"/>
</dbReference>
<sequence>MRTLHTRVFKSPVMSPVTSPMMSTHMHSHHFLAHADLACAQALYDGHILVPAFLRVLILHTIALSLFVAHTDLACSQPLNDGHTHTL</sequence>
<dbReference type="EMBL" id="MU069633">
    <property type="protein sequence ID" value="KAF5836993.1"/>
    <property type="molecule type" value="Genomic_DNA"/>
</dbReference>
<gene>
    <name evidence="1" type="ORF">DUNSADRAFT_4966</name>
</gene>
<accession>A0ABQ7GQZ4</accession>
<evidence type="ECO:0000313" key="2">
    <source>
        <dbReference type="Proteomes" id="UP000815325"/>
    </source>
</evidence>
<organism evidence="1 2">
    <name type="scientific">Dunaliella salina</name>
    <name type="common">Green alga</name>
    <name type="synonym">Protococcus salinus</name>
    <dbReference type="NCBI Taxonomy" id="3046"/>
    <lineage>
        <taxon>Eukaryota</taxon>
        <taxon>Viridiplantae</taxon>
        <taxon>Chlorophyta</taxon>
        <taxon>core chlorophytes</taxon>
        <taxon>Chlorophyceae</taxon>
        <taxon>CS clade</taxon>
        <taxon>Chlamydomonadales</taxon>
        <taxon>Dunaliellaceae</taxon>
        <taxon>Dunaliella</taxon>
    </lineage>
</organism>
<reference evidence="1" key="1">
    <citation type="submission" date="2017-08" db="EMBL/GenBank/DDBJ databases">
        <authorList>
            <person name="Polle J.E."/>
            <person name="Barry K."/>
            <person name="Cushman J."/>
            <person name="Schmutz J."/>
            <person name="Tran D."/>
            <person name="Hathwaick L.T."/>
            <person name="Yim W.C."/>
            <person name="Jenkins J."/>
            <person name="Mckie-Krisberg Z.M."/>
            <person name="Prochnik S."/>
            <person name="Lindquist E."/>
            <person name="Dockter R.B."/>
            <person name="Adam C."/>
            <person name="Molina H."/>
            <person name="Bunkerborg J."/>
            <person name="Jin E."/>
            <person name="Buchheim M."/>
            <person name="Magnuson J."/>
        </authorList>
    </citation>
    <scope>NUCLEOTIDE SEQUENCE</scope>
    <source>
        <strain evidence="1">CCAP 19/18</strain>
    </source>
</reference>